<accession>A0ACD5Y238</accession>
<reference evidence="1" key="1">
    <citation type="submission" date="2021-05" db="EMBL/GenBank/DDBJ databases">
        <authorList>
            <person name="Scholz U."/>
            <person name="Mascher M."/>
            <person name="Fiebig A."/>
        </authorList>
    </citation>
    <scope>NUCLEOTIDE SEQUENCE [LARGE SCALE GENOMIC DNA]</scope>
</reference>
<keyword evidence="2" id="KW-1185">Reference proteome</keyword>
<organism evidence="1 2">
    <name type="scientific">Avena sativa</name>
    <name type="common">Oat</name>
    <dbReference type="NCBI Taxonomy" id="4498"/>
    <lineage>
        <taxon>Eukaryota</taxon>
        <taxon>Viridiplantae</taxon>
        <taxon>Streptophyta</taxon>
        <taxon>Embryophyta</taxon>
        <taxon>Tracheophyta</taxon>
        <taxon>Spermatophyta</taxon>
        <taxon>Magnoliopsida</taxon>
        <taxon>Liliopsida</taxon>
        <taxon>Poales</taxon>
        <taxon>Poaceae</taxon>
        <taxon>BOP clade</taxon>
        <taxon>Pooideae</taxon>
        <taxon>Poodae</taxon>
        <taxon>Poeae</taxon>
        <taxon>Poeae Chloroplast Group 1 (Aveneae type)</taxon>
        <taxon>Aveninae</taxon>
        <taxon>Avena</taxon>
    </lineage>
</organism>
<dbReference type="EnsemblPlants" id="AVESA.00010b.r2.5CG0888000.1">
    <property type="protein sequence ID" value="AVESA.00010b.r2.5CG0888000.1.CDS"/>
    <property type="gene ID" value="AVESA.00010b.r2.5CG0888000"/>
</dbReference>
<proteinExistence type="predicted"/>
<name>A0ACD5Y238_AVESA</name>
<dbReference type="Proteomes" id="UP001732700">
    <property type="component" value="Chromosome 5C"/>
</dbReference>
<evidence type="ECO:0000313" key="1">
    <source>
        <dbReference type="EnsemblPlants" id="AVESA.00010b.r2.5CG0888000.1.CDS"/>
    </source>
</evidence>
<sequence>MPPAPTTAAGEEGEEVPPAKRNREEKEPEVDEARVARLAYALFGTPTDSEPETEPPESSFPPPSPSSSTSDDDEDFTAEGLRARDAALSVCKSVVSLAASIDEDPQSTLACTGTVVAHRGPATWIMTSAALIRKCESDTEVHETSIVKIEVLLPNKKVASGQVLMYDLQYNIAIVSIECQADLPVVAFTDLPVSYFLTPGPVVAIARKFESGRLRVKRGETFRTVSKLDCDELMVSTCQIEQVRVKNDNI</sequence>
<reference evidence="1" key="2">
    <citation type="submission" date="2025-09" db="UniProtKB">
        <authorList>
            <consortium name="EnsemblPlants"/>
        </authorList>
    </citation>
    <scope>IDENTIFICATION</scope>
</reference>
<evidence type="ECO:0000313" key="2">
    <source>
        <dbReference type="Proteomes" id="UP001732700"/>
    </source>
</evidence>
<protein>
    <submittedName>
        <fullName evidence="1">Uncharacterized protein</fullName>
    </submittedName>
</protein>